<organism evidence="1 2">
    <name type="scientific">Sporothrix eucalyptigena</name>
    <dbReference type="NCBI Taxonomy" id="1812306"/>
    <lineage>
        <taxon>Eukaryota</taxon>
        <taxon>Fungi</taxon>
        <taxon>Dikarya</taxon>
        <taxon>Ascomycota</taxon>
        <taxon>Pezizomycotina</taxon>
        <taxon>Sordariomycetes</taxon>
        <taxon>Sordariomycetidae</taxon>
        <taxon>Ophiostomatales</taxon>
        <taxon>Ophiostomataceae</taxon>
        <taxon>Sporothrix</taxon>
    </lineage>
</organism>
<dbReference type="EMBL" id="CAWUHD010000061">
    <property type="protein sequence ID" value="CAK7225747.1"/>
    <property type="molecule type" value="Genomic_DNA"/>
</dbReference>
<keyword evidence="2" id="KW-1185">Reference proteome</keyword>
<reference evidence="1 2" key="1">
    <citation type="submission" date="2024-01" db="EMBL/GenBank/DDBJ databases">
        <authorList>
            <person name="Allen C."/>
            <person name="Tagirdzhanova G."/>
        </authorList>
    </citation>
    <scope>NUCLEOTIDE SEQUENCE [LARGE SCALE GENOMIC DNA]</scope>
</reference>
<comment type="caution">
    <text evidence="1">The sequence shown here is derived from an EMBL/GenBank/DDBJ whole genome shotgun (WGS) entry which is preliminary data.</text>
</comment>
<gene>
    <name evidence="1" type="ORF">SEUCBS140593_006008</name>
</gene>
<sequence>MPHTQHAQHVKPSEAPVTHSENFFIAALAAMAPIPVDDIYMPLPKPNISPVATANMTTAHSASPTELSPKTTRTLSMLSDGGAVSKTNPVATFPTHHHFHLGQLGRLGDAFHHHHHGHLVEKD</sequence>
<name>A0ABP0C162_9PEZI</name>
<protein>
    <submittedName>
        <fullName evidence="1">Uncharacterized protein</fullName>
    </submittedName>
</protein>
<dbReference type="Proteomes" id="UP001642482">
    <property type="component" value="Unassembled WGS sequence"/>
</dbReference>
<proteinExistence type="predicted"/>
<evidence type="ECO:0000313" key="2">
    <source>
        <dbReference type="Proteomes" id="UP001642482"/>
    </source>
</evidence>
<accession>A0ABP0C162</accession>
<evidence type="ECO:0000313" key="1">
    <source>
        <dbReference type="EMBL" id="CAK7225747.1"/>
    </source>
</evidence>